<dbReference type="eggNOG" id="ENOG502SAAA">
    <property type="taxonomic scope" value="Eukaryota"/>
</dbReference>
<dbReference type="AlphaFoldDB" id="G0W5A5"/>
<feature type="domain" description="BZIP" evidence="3">
    <location>
        <begin position="61"/>
        <end position="76"/>
    </location>
</feature>
<protein>
    <recommendedName>
        <fullName evidence="3">BZIP domain-containing protein</fullName>
    </recommendedName>
</protein>
<dbReference type="GO" id="GO:0003700">
    <property type="term" value="F:DNA-binding transcription factor activity"/>
    <property type="evidence" value="ECO:0007669"/>
    <property type="project" value="InterPro"/>
</dbReference>
<keyword evidence="1" id="KW-0175">Coiled coil</keyword>
<reference evidence="4 5" key="1">
    <citation type="journal article" date="2011" name="Proc. Natl. Acad. Sci. U.S.A.">
        <title>Evolutionary erosion of yeast sex chromosomes by mating-type switching accidents.</title>
        <authorList>
            <person name="Gordon J.L."/>
            <person name="Armisen D."/>
            <person name="Proux-Wera E."/>
            <person name="Oheigeartaigh S.S."/>
            <person name="Byrne K.P."/>
            <person name="Wolfe K.H."/>
        </authorList>
    </citation>
    <scope>NUCLEOTIDE SEQUENCE [LARGE SCALE GENOMIC DNA]</scope>
    <source>
        <strain evidence="5">ATCC 10597 / BCRC 20456 / CBS 421 / NBRC 0211 / NRRL Y-12639</strain>
    </source>
</reference>
<feature type="region of interest" description="Disordered" evidence="2">
    <location>
        <begin position="354"/>
        <end position="376"/>
    </location>
</feature>
<proteinExistence type="predicted"/>
<dbReference type="KEGG" id="ndi:NDAI_0A08400"/>
<feature type="compositionally biased region" description="Polar residues" evidence="2">
    <location>
        <begin position="354"/>
        <end position="373"/>
    </location>
</feature>
<evidence type="ECO:0000313" key="4">
    <source>
        <dbReference type="EMBL" id="CCD22993.1"/>
    </source>
</evidence>
<dbReference type="GeneID" id="11494103"/>
<feature type="compositionally biased region" description="Polar residues" evidence="2">
    <location>
        <begin position="1"/>
        <end position="11"/>
    </location>
</feature>
<evidence type="ECO:0000256" key="1">
    <source>
        <dbReference type="SAM" id="Coils"/>
    </source>
</evidence>
<dbReference type="Proteomes" id="UP000000689">
    <property type="component" value="Chromosome 1"/>
</dbReference>
<gene>
    <name evidence="4" type="primary">NDAI0A08400</name>
    <name evidence="4" type="ordered locus">NDAI_0A08400</name>
</gene>
<dbReference type="Gene3D" id="1.20.5.170">
    <property type="match status" value="1"/>
</dbReference>
<dbReference type="InterPro" id="IPR046347">
    <property type="entry name" value="bZIP_sf"/>
</dbReference>
<name>G0W5A5_NAUDC</name>
<feature type="region of interest" description="Disordered" evidence="2">
    <location>
        <begin position="1"/>
        <end position="75"/>
    </location>
</feature>
<dbReference type="OrthoDB" id="4070712at2759"/>
<keyword evidence="5" id="KW-1185">Reference proteome</keyword>
<feature type="compositionally biased region" description="Basic and acidic residues" evidence="2">
    <location>
        <begin position="50"/>
        <end position="75"/>
    </location>
</feature>
<evidence type="ECO:0000313" key="5">
    <source>
        <dbReference type="Proteomes" id="UP000000689"/>
    </source>
</evidence>
<dbReference type="EMBL" id="HE580267">
    <property type="protein sequence ID" value="CCD22993.1"/>
    <property type="molecule type" value="Genomic_DNA"/>
</dbReference>
<dbReference type="InterPro" id="IPR004827">
    <property type="entry name" value="bZIP"/>
</dbReference>
<organism evidence="4 5">
    <name type="scientific">Naumovozyma dairenensis (strain ATCC 10597 / BCRC 20456 / CBS 421 / NBRC 0211 / NRRL Y-12639)</name>
    <name type="common">Saccharomyces dairenensis</name>
    <dbReference type="NCBI Taxonomy" id="1071378"/>
    <lineage>
        <taxon>Eukaryota</taxon>
        <taxon>Fungi</taxon>
        <taxon>Dikarya</taxon>
        <taxon>Ascomycota</taxon>
        <taxon>Saccharomycotina</taxon>
        <taxon>Saccharomycetes</taxon>
        <taxon>Saccharomycetales</taxon>
        <taxon>Saccharomycetaceae</taxon>
        <taxon>Naumovozyma</taxon>
    </lineage>
</organism>
<evidence type="ECO:0000256" key="2">
    <source>
        <dbReference type="SAM" id="MobiDB-lite"/>
    </source>
</evidence>
<evidence type="ECO:0000259" key="3">
    <source>
        <dbReference type="PROSITE" id="PS00036"/>
    </source>
</evidence>
<sequence length="389" mass="43122">MNTLVPQSSKQDVIINYDRESKQAANNHDSSDTDSSTDTRVSNLANHSESSGEHKRESSAKRRKQNRDAQRAYRERNANKIQVLEKSVESLQMLVDSWEQKYSLLEKQSNDNKIELLNVINENLQLKQLLVNANITTASTSSPPHPPTQHSVMLHQGLPNSTVTPSSSQLNPHDMSRNSVQYFTTNPLNTIMVPVAMAKCQPSTVKSLPSSPSTVVPMMIRNHTISYQPSTTNIPLNPQPVYHDSFEPALRNSDSSLPLKRHSAEDLMYSTRSENNTSIKPNKYILQSSNSSPIFTNNNSATAVVVQPPVCATHITNKKGSSIPNDSSSTTITTATTMDAVTNTNCNNKQQLMTVSGSDKTESRSASLSSENNDSYKRIKRHMQLNNLI</sequence>
<dbReference type="CDD" id="cd14688">
    <property type="entry name" value="bZIP_YAP"/>
    <property type="match status" value="1"/>
</dbReference>
<feature type="coiled-coil region" evidence="1">
    <location>
        <begin position="81"/>
        <end position="108"/>
    </location>
</feature>
<feature type="compositionally biased region" description="Polar residues" evidence="2">
    <location>
        <begin position="40"/>
        <end position="49"/>
    </location>
</feature>
<dbReference type="PROSITE" id="PS00036">
    <property type="entry name" value="BZIP_BASIC"/>
    <property type="match status" value="1"/>
</dbReference>
<dbReference type="SUPFAM" id="SSF57959">
    <property type="entry name" value="Leucine zipper domain"/>
    <property type="match status" value="1"/>
</dbReference>
<accession>G0W5A5</accession>
<dbReference type="HOGENOM" id="CLU_783232_0_0_1"/>
<dbReference type="RefSeq" id="XP_003668236.1">
    <property type="nucleotide sequence ID" value="XM_003668188.1"/>
</dbReference>